<reference evidence="16 17" key="1">
    <citation type="submission" date="2015-05" db="EMBL/GenBank/DDBJ databases">
        <authorList>
            <person name="Wang D.B."/>
            <person name="Wang M."/>
        </authorList>
    </citation>
    <scope>NUCLEOTIDE SEQUENCE [LARGE SCALE GENOMIC DNA]</scope>
    <source>
        <strain evidence="16">VL1</strain>
    </source>
</reference>
<dbReference type="FunFam" id="3.10.120.10:FF:000002">
    <property type="entry name" value="Cytochrome b5 type B"/>
    <property type="match status" value="1"/>
</dbReference>
<dbReference type="GO" id="GO:0046872">
    <property type="term" value="F:metal ion binding"/>
    <property type="evidence" value="ECO:0007669"/>
    <property type="project" value="UniProtKB-KW"/>
</dbReference>
<dbReference type="SUPFAM" id="SSF55856">
    <property type="entry name" value="Cytochrome b5-like heme/steroid binding domain"/>
    <property type="match status" value="1"/>
</dbReference>
<evidence type="ECO:0000313" key="17">
    <source>
        <dbReference type="Proteomes" id="UP000044602"/>
    </source>
</evidence>
<keyword evidence="10" id="KW-0408">Iron</keyword>
<evidence type="ECO:0000256" key="6">
    <source>
        <dbReference type="ARBA" id="ARBA00022692"/>
    </source>
</evidence>
<evidence type="ECO:0000256" key="8">
    <source>
        <dbReference type="ARBA" id="ARBA00022827"/>
    </source>
</evidence>
<feature type="binding site" evidence="13">
    <location>
        <position position="284"/>
    </location>
    <ligand>
        <name>FAD</name>
        <dbReference type="ChEBI" id="CHEBI:57692"/>
    </ligand>
</feature>
<evidence type="ECO:0000256" key="7">
    <source>
        <dbReference type="ARBA" id="ARBA00022723"/>
    </source>
</evidence>
<dbReference type="GO" id="GO:0016491">
    <property type="term" value="F:oxidoreductase activity"/>
    <property type="evidence" value="ECO:0007669"/>
    <property type="project" value="UniProtKB-KW"/>
</dbReference>
<dbReference type="AlphaFoldDB" id="A0A0G4LJP5"/>
<dbReference type="InterPro" id="IPR036400">
    <property type="entry name" value="Cyt_B5-like_heme/steroid_sf"/>
</dbReference>
<evidence type="ECO:0000256" key="4">
    <source>
        <dbReference type="ARBA" id="ARBA00022617"/>
    </source>
</evidence>
<dbReference type="InterPro" id="IPR001834">
    <property type="entry name" value="CBR-like"/>
</dbReference>
<dbReference type="PANTHER" id="PTHR19370">
    <property type="entry name" value="NADH-CYTOCHROME B5 REDUCTASE"/>
    <property type="match status" value="1"/>
</dbReference>
<evidence type="ECO:0000256" key="1">
    <source>
        <dbReference type="ARBA" id="ARBA00001974"/>
    </source>
</evidence>
<comment type="subcellular location">
    <subcellularLocation>
        <location evidence="3">Membrane</location>
    </subcellularLocation>
    <subcellularLocation>
        <location evidence="2">Nucleus</location>
    </subcellularLocation>
</comment>
<sequence>MARWHISTSPVPVDLQISNMADVQEFTAKEVAAHNTRDDCWMIIQGQVYDVTKYIHDHPGGADVLIDAAGQDATVEFDNAGHSEDAFEIMAEYHLGKYKGMPTRNAPKPVILKAKAALPTASSPRSLASKTAGALAILSLGADIAYQASCRLHVPSALLPKLRLRRPTELGFIEGFAVATAVFAVASAVVSKKLAALLHFEEAGFMRHAPHKKIPRIAKPNPLLQRGWLDSTNYAPLPLVAKELLAPSVYRLAFALPTNTTVLGLPIGQHVAIKAEIDGKVVSRSYTPTSNNADLGTLELVVRCYPDGALTGRYLAHLQVGDEVLFRGPKGAMRYRRGMCRRIGMQLAILPFAAAMLDYTNFDEVFGSPVGNPYNKQALQEIETFRKGSDGVLFIDRVLNALGLSKAKSYPPKNDTALRNLHKTLCEADISTHHRLSIFYYLLLDTDGHDNRAQFSTRFANASGVPKNYQIFMKGLWLLDHHKFERALEHVTHPSLTPDFADEIVTTFARNNPTLALAYFHTVQPVLKTRDALELLFNALALASVTEALAFSRTHPAAVREQLFRRLVSSVLDAQAGDDTARRAIELAGLSLDADEEAWLETYLLEGDGKRLKNAQDTLLMRKLATGRYTEAVKEKGLGGRWGVVIEGLKSGIGGRTL</sequence>
<gene>
    <name evidence="16" type="ORF">BN1708_013314</name>
</gene>
<dbReference type="Gene3D" id="3.10.120.10">
    <property type="entry name" value="Cytochrome b5-like heme/steroid binding domain"/>
    <property type="match status" value="1"/>
</dbReference>
<evidence type="ECO:0000256" key="12">
    <source>
        <dbReference type="ARBA" id="ARBA00023242"/>
    </source>
</evidence>
<dbReference type="InterPro" id="IPR017927">
    <property type="entry name" value="FAD-bd_FR_type"/>
</dbReference>
<evidence type="ECO:0008006" key="18">
    <source>
        <dbReference type="Google" id="ProtNLM"/>
    </source>
</evidence>
<proteinExistence type="predicted"/>
<dbReference type="PROSITE" id="PS51384">
    <property type="entry name" value="FAD_FR"/>
    <property type="match status" value="1"/>
</dbReference>
<dbReference type="GO" id="GO:0020037">
    <property type="term" value="F:heme binding"/>
    <property type="evidence" value="ECO:0007669"/>
    <property type="project" value="InterPro"/>
</dbReference>
<evidence type="ECO:0000256" key="2">
    <source>
        <dbReference type="ARBA" id="ARBA00004123"/>
    </source>
</evidence>
<evidence type="ECO:0000256" key="5">
    <source>
        <dbReference type="ARBA" id="ARBA00022630"/>
    </source>
</evidence>
<evidence type="ECO:0000256" key="3">
    <source>
        <dbReference type="ARBA" id="ARBA00004370"/>
    </source>
</evidence>
<protein>
    <recommendedName>
        <fullName evidence="18">Cytochrome b5 heme-binding domain-containing protein</fullName>
    </recommendedName>
</protein>
<keyword evidence="17" id="KW-1185">Reference proteome</keyword>
<dbReference type="CDD" id="cd06183">
    <property type="entry name" value="cyt_b5_reduct_like"/>
    <property type="match status" value="1"/>
</dbReference>
<dbReference type="EMBL" id="CVQH01013669">
    <property type="protein sequence ID" value="CRK22154.1"/>
    <property type="molecule type" value="Genomic_DNA"/>
</dbReference>
<dbReference type="PRINTS" id="PR00406">
    <property type="entry name" value="CYTB5RDTASE"/>
</dbReference>
<dbReference type="GO" id="GO:0005634">
    <property type="term" value="C:nucleus"/>
    <property type="evidence" value="ECO:0007669"/>
    <property type="project" value="UniProtKB-SubCell"/>
</dbReference>
<evidence type="ECO:0000259" key="15">
    <source>
        <dbReference type="PROSITE" id="PS51384"/>
    </source>
</evidence>
<evidence type="ECO:0000313" key="16">
    <source>
        <dbReference type="EMBL" id="CRK22154.1"/>
    </source>
</evidence>
<keyword evidence="8 13" id="KW-0274">FAD</keyword>
<feature type="binding site" evidence="13">
    <location>
        <position position="286"/>
    </location>
    <ligand>
        <name>FAD</name>
        <dbReference type="ChEBI" id="CHEBI:57692"/>
    </ligand>
</feature>
<dbReference type="InterPro" id="IPR025151">
    <property type="entry name" value="ELYS_dom"/>
</dbReference>
<dbReference type="PROSITE" id="PS50255">
    <property type="entry name" value="CYTOCHROME_B5_2"/>
    <property type="match status" value="1"/>
</dbReference>
<dbReference type="InterPro" id="IPR008333">
    <property type="entry name" value="Cbr1-like_FAD-bd_dom"/>
</dbReference>
<evidence type="ECO:0000256" key="9">
    <source>
        <dbReference type="ARBA" id="ARBA00023002"/>
    </source>
</evidence>
<keyword evidence="7" id="KW-0479">Metal-binding</keyword>
<feature type="domain" description="Cytochrome b5 heme-binding" evidence="14">
    <location>
        <begin position="23"/>
        <end position="99"/>
    </location>
</feature>
<dbReference type="GO" id="GO:0005783">
    <property type="term" value="C:endoplasmic reticulum"/>
    <property type="evidence" value="ECO:0007669"/>
    <property type="project" value="TreeGrafter"/>
</dbReference>
<evidence type="ECO:0000256" key="10">
    <source>
        <dbReference type="ARBA" id="ARBA00023004"/>
    </source>
</evidence>
<dbReference type="PROSITE" id="PS00191">
    <property type="entry name" value="CYTOCHROME_B5_1"/>
    <property type="match status" value="1"/>
</dbReference>
<keyword evidence="11" id="KW-0472">Membrane</keyword>
<evidence type="ECO:0000256" key="11">
    <source>
        <dbReference type="ARBA" id="ARBA00023136"/>
    </source>
</evidence>
<evidence type="ECO:0000259" key="14">
    <source>
        <dbReference type="PROSITE" id="PS50255"/>
    </source>
</evidence>
<dbReference type="GO" id="GO:0016020">
    <property type="term" value="C:membrane"/>
    <property type="evidence" value="ECO:0007669"/>
    <property type="project" value="UniProtKB-SubCell"/>
</dbReference>
<dbReference type="Gene3D" id="2.40.30.10">
    <property type="entry name" value="Translation factors"/>
    <property type="match status" value="1"/>
</dbReference>
<dbReference type="InterPro" id="IPR001199">
    <property type="entry name" value="Cyt_B5-like_heme/steroid-bd"/>
</dbReference>
<keyword evidence="6" id="KW-0812">Transmembrane</keyword>
<dbReference type="Pfam" id="PF00173">
    <property type="entry name" value="Cyt-b5"/>
    <property type="match status" value="1"/>
</dbReference>
<comment type="cofactor">
    <cofactor evidence="1 13">
        <name>FAD</name>
        <dbReference type="ChEBI" id="CHEBI:57692"/>
    </cofactor>
</comment>
<dbReference type="SMART" id="SM01117">
    <property type="entry name" value="Cyt-b5"/>
    <property type="match status" value="1"/>
</dbReference>
<feature type="binding site" evidence="13">
    <location>
        <position position="301"/>
    </location>
    <ligand>
        <name>FAD</name>
        <dbReference type="ChEBI" id="CHEBI:57692"/>
    </ligand>
</feature>
<dbReference type="Pfam" id="PF13934">
    <property type="entry name" value="ELYS"/>
    <property type="match status" value="1"/>
</dbReference>
<dbReference type="Pfam" id="PF00970">
    <property type="entry name" value="FAD_binding_6"/>
    <property type="match status" value="1"/>
</dbReference>
<keyword evidence="4" id="KW-0349">Heme</keyword>
<accession>A0A0G4LJP5</accession>
<feature type="domain" description="FAD-binding FR-type" evidence="15">
    <location>
        <begin position="232"/>
        <end position="336"/>
    </location>
</feature>
<keyword evidence="5 13" id="KW-0285">Flavoprotein</keyword>
<dbReference type="Proteomes" id="UP000044602">
    <property type="component" value="Unassembled WGS sequence"/>
</dbReference>
<name>A0A0G4LJP5_VERLO</name>
<dbReference type="SUPFAM" id="SSF63380">
    <property type="entry name" value="Riboflavin synthase domain-like"/>
    <property type="match status" value="1"/>
</dbReference>
<keyword evidence="9" id="KW-0560">Oxidoreductase</keyword>
<dbReference type="InterPro" id="IPR017938">
    <property type="entry name" value="Riboflavin_synthase-like_b-brl"/>
</dbReference>
<dbReference type="PRINTS" id="PR00363">
    <property type="entry name" value="CYTOCHROMEB5"/>
</dbReference>
<organism evidence="16 17">
    <name type="scientific">Verticillium longisporum</name>
    <name type="common">Verticillium dahliae var. longisporum</name>
    <dbReference type="NCBI Taxonomy" id="100787"/>
    <lineage>
        <taxon>Eukaryota</taxon>
        <taxon>Fungi</taxon>
        <taxon>Dikarya</taxon>
        <taxon>Ascomycota</taxon>
        <taxon>Pezizomycotina</taxon>
        <taxon>Sordariomycetes</taxon>
        <taxon>Hypocreomycetidae</taxon>
        <taxon>Glomerellales</taxon>
        <taxon>Plectosphaerellaceae</taxon>
        <taxon>Verticillium</taxon>
    </lineage>
</organism>
<dbReference type="InterPro" id="IPR018506">
    <property type="entry name" value="Cyt_B5_heme-BS"/>
</dbReference>
<dbReference type="PANTHER" id="PTHR19370:SF178">
    <property type="entry name" value="CYTOCHROME-B5 REDUCTASE"/>
    <property type="match status" value="1"/>
</dbReference>
<dbReference type="STRING" id="100787.A0A0G4LJP5"/>
<evidence type="ECO:0000256" key="13">
    <source>
        <dbReference type="PIRSR" id="PIRSR601834-1"/>
    </source>
</evidence>
<keyword evidence="12" id="KW-0539">Nucleus</keyword>